<keyword evidence="6 11" id="KW-1133">Transmembrane helix</keyword>
<dbReference type="Proteomes" id="UP000321891">
    <property type="component" value="Unassembled WGS sequence"/>
</dbReference>
<evidence type="ECO:0000256" key="9">
    <source>
        <dbReference type="PIRSR" id="PIRSR602326-1"/>
    </source>
</evidence>
<keyword evidence="7 9" id="KW-0408">Iron</keyword>
<sequence>MALAATWKVPTGPGEPGQSTQRKGQPEDAFPAPYASPDAARAANNGAVPPDLSRVAIVYPGGPDRILALLTGYGAADPQDKPGIHANGFYNPYAIGHRTAMPPPLRDNAVVYADGTAATAAQEARDVTTFLAWVSSPHADSKRRLGVGVALYLCFLAILLVILKRRIWSHVAK</sequence>
<dbReference type="Gene3D" id="1.10.760.10">
    <property type="entry name" value="Cytochrome c-like domain"/>
    <property type="match status" value="1"/>
</dbReference>
<comment type="cofactor">
    <cofactor evidence="9">
        <name>heme c</name>
        <dbReference type="ChEBI" id="CHEBI:61717"/>
    </cofactor>
    <text evidence="9">Binds 1 heme c group covalently per subunit.</text>
</comment>
<dbReference type="GO" id="GO:0009055">
    <property type="term" value="F:electron transfer activity"/>
    <property type="evidence" value="ECO:0007669"/>
    <property type="project" value="InterPro"/>
</dbReference>
<keyword evidence="8 11" id="KW-0472">Membrane</keyword>
<accession>A0A6N3SNJ2</accession>
<dbReference type="GO" id="GO:0016020">
    <property type="term" value="C:membrane"/>
    <property type="evidence" value="ECO:0007669"/>
    <property type="project" value="UniProtKB-SubCell"/>
</dbReference>
<evidence type="ECO:0000313" key="12">
    <source>
        <dbReference type="EMBL" id="GAN60157.1"/>
    </source>
</evidence>
<reference evidence="12 14" key="1">
    <citation type="submission" date="2012-11" db="EMBL/GenBank/DDBJ databases">
        <title>Whole genome sequence of Acetobacter cibinongensis 4H-1.</title>
        <authorList>
            <person name="Azuma Y."/>
            <person name="Higashiura N."/>
            <person name="Hirakawa H."/>
            <person name="Matsushita K."/>
        </authorList>
    </citation>
    <scope>NUCLEOTIDE SEQUENCE [LARGE SCALE GENOMIC DNA]</scope>
    <source>
        <strain evidence="12 14">4H-1</strain>
    </source>
</reference>
<keyword evidence="5 9" id="KW-0479">Metal-binding</keyword>
<feature type="compositionally biased region" description="Low complexity" evidence="10">
    <location>
        <begin position="31"/>
        <end position="47"/>
    </location>
</feature>
<evidence type="ECO:0000313" key="14">
    <source>
        <dbReference type="Proteomes" id="UP000032671"/>
    </source>
</evidence>
<feature type="binding site" description="covalent" evidence="9">
    <location>
        <position position="101"/>
    </location>
    <ligand>
        <name>heme c</name>
        <dbReference type="ChEBI" id="CHEBI:61717"/>
    </ligand>
</feature>
<evidence type="ECO:0000256" key="5">
    <source>
        <dbReference type="ARBA" id="ARBA00022723"/>
    </source>
</evidence>
<evidence type="ECO:0000256" key="3">
    <source>
        <dbReference type="ARBA" id="ARBA00022617"/>
    </source>
</evidence>
<dbReference type="InterPro" id="IPR036909">
    <property type="entry name" value="Cyt_c-like_dom_sf"/>
</dbReference>
<accession>A0A0D6N2C2</accession>
<evidence type="ECO:0000256" key="6">
    <source>
        <dbReference type="ARBA" id="ARBA00022989"/>
    </source>
</evidence>
<evidence type="ECO:0000313" key="15">
    <source>
        <dbReference type="Proteomes" id="UP000321891"/>
    </source>
</evidence>
<organism evidence="12 14">
    <name type="scientific">Acetobacter cibinongensis</name>
    <dbReference type="NCBI Taxonomy" id="146475"/>
    <lineage>
        <taxon>Bacteria</taxon>
        <taxon>Pseudomonadati</taxon>
        <taxon>Pseudomonadota</taxon>
        <taxon>Alphaproteobacteria</taxon>
        <taxon>Acetobacterales</taxon>
        <taxon>Acetobacteraceae</taxon>
        <taxon>Acetobacter</taxon>
    </lineage>
</organism>
<proteinExistence type="predicted"/>
<protein>
    <recommendedName>
        <fullName evidence="2">Cytochrome c1</fullName>
    </recommendedName>
</protein>
<feature type="transmembrane region" description="Helical" evidence="11">
    <location>
        <begin position="145"/>
        <end position="163"/>
    </location>
</feature>
<name>A0A0D6N2C2_9PROT</name>
<reference evidence="13 15" key="2">
    <citation type="submission" date="2019-07" db="EMBL/GenBank/DDBJ databases">
        <title>Whole genome shotgun sequence of Acetobacter cibinongensis NBRC 16605.</title>
        <authorList>
            <person name="Hosoyama A."/>
            <person name="Uohara A."/>
            <person name="Ohji S."/>
            <person name="Ichikawa N."/>
        </authorList>
    </citation>
    <scope>NUCLEOTIDE SEQUENCE [LARGE SCALE GENOMIC DNA]</scope>
    <source>
        <strain evidence="13 15">NBRC 16605</strain>
    </source>
</reference>
<dbReference type="PANTHER" id="PTHR10266:SF3">
    <property type="entry name" value="CYTOCHROME C1, HEME PROTEIN, MITOCHONDRIAL"/>
    <property type="match status" value="1"/>
</dbReference>
<gene>
    <name evidence="12" type="ORF">Abci_010_022</name>
    <name evidence="13" type="ORF">ACI01nite_09490</name>
</gene>
<dbReference type="PANTHER" id="PTHR10266">
    <property type="entry name" value="CYTOCHROME C1"/>
    <property type="match status" value="1"/>
</dbReference>
<dbReference type="GO" id="GO:0046872">
    <property type="term" value="F:metal ion binding"/>
    <property type="evidence" value="ECO:0007669"/>
    <property type="project" value="UniProtKB-KW"/>
</dbReference>
<dbReference type="AlphaFoldDB" id="A0A0D6N2C2"/>
<evidence type="ECO:0000256" key="7">
    <source>
        <dbReference type="ARBA" id="ARBA00023004"/>
    </source>
</evidence>
<keyword evidence="4 11" id="KW-0812">Transmembrane</keyword>
<dbReference type="PRINTS" id="PR00603">
    <property type="entry name" value="CYTOCHROMEC1"/>
</dbReference>
<dbReference type="SUPFAM" id="SSF46626">
    <property type="entry name" value="Cytochrome c"/>
    <property type="match status" value="1"/>
</dbReference>
<evidence type="ECO:0000256" key="4">
    <source>
        <dbReference type="ARBA" id="ARBA00022692"/>
    </source>
</evidence>
<evidence type="ECO:0000256" key="10">
    <source>
        <dbReference type="SAM" id="MobiDB-lite"/>
    </source>
</evidence>
<dbReference type="Pfam" id="PF02167">
    <property type="entry name" value="Cytochrom_C1"/>
    <property type="match status" value="1"/>
</dbReference>
<dbReference type="EMBL" id="BJVU01000002">
    <property type="protein sequence ID" value="GEL58347.1"/>
    <property type="molecule type" value="Genomic_DNA"/>
</dbReference>
<evidence type="ECO:0000256" key="1">
    <source>
        <dbReference type="ARBA" id="ARBA00004370"/>
    </source>
</evidence>
<evidence type="ECO:0000256" key="2">
    <source>
        <dbReference type="ARBA" id="ARBA00016165"/>
    </source>
</evidence>
<keyword evidence="3 9" id="KW-0349">Heme</keyword>
<evidence type="ECO:0000256" key="11">
    <source>
        <dbReference type="SAM" id="Phobius"/>
    </source>
</evidence>
<dbReference type="InterPro" id="IPR002326">
    <property type="entry name" value="Cyt_c1"/>
</dbReference>
<comment type="subcellular location">
    <subcellularLocation>
        <location evidence="1">Membrane</location>
    </subcellularLocation>
</comment>
<evidence type="ECO:0000256" key="8">
    <source>
        <dbReference type="ARBA" id="ARBA00023136"/>
    </source>
</evidence>
<comment type="caution">
    <text evidence="12">The sequence shown here is derived from an EMBL/GenBank/DDBJ whole genome shotgun (WGS) entry which is preliminary data.</text>
</comment>
<dbReference type="Proteomes" id="UP000032671">
    <property type="component" value="Unassembled WGS sequence"/>
</dbReference>
<dbReference type="GO" id="GO:0020037">
    <property type="term" value="F:heme binding"/>
    <property type="evidence" value="ECO:0007669"/>
    <property type="project" value="InterPro"/>
</dbReference>
<dbReference type="EMBL" id="BAMV01000010">
    <property type="protein sequence ID" value="GAN60157.1"/>
    <property type="molecule type" value="Genomic_DNA"/>
</dbReference>
<keyword evidence="15" id="KW-1185">Reference proteome</keyword>
<feature type="region of interest" description="Disordered" evidence="10">
    <location>
        <begin position="1"/>
        <end position="47"/>
    </location>
</feature>
<evidence type="ECO:0000313" key="13">
    <source>
        <dbReference type="EMBL" id="GEL58347.1"/>
    </source>
</evidence>
<dbReference type="STRING" id="1231339.Abci_010_022"/>